<dbReference type="PANTHER" id="PTHR33993">
    <property type="entry name" value="GLYOXALASE-RELATED"/>
    <property type="match status" value="1"/>
</dbReference>
<dbReference type="InterPro" id="IPR029068">
    <property type="entry name" value="Glyas_Bleomycin-R_OHBP_Dase"/>
</dbReference>
<evidence type="ECO:0000313" key="3">
    <source>
        <dbReference type="Proteomes" id="UP001139971"/>
    </source>
</evidence>
<dbReference type="PANTHER" id="PTHR33993:SF14">
    <property type="entry name" value="GB|AAF24581.1"/>
    <property type="match status" value="1"/>
</dbReference>
<feature type="domain" description="VOC" evidence="1">
    <location>
        <begin position="4"/>
        <end position="110"/>
    </location>
</feature>
<proteinExistence type="predicted"/>
<organism evidence="2 3">
    <name type="scientific">Tahibacter soli</name>
    <dbReference type="NCBI Taxonomy" id="2983605"/>
    <lineage>
        <taxon>Bacteria</taxon>
        <taxon>Pseudomonadati</taxon>
        <taxon>Pseudomonadota</taxon>
        <taxon>Gammaproteobacteria</taxon>
        <taxon>Lysobacterales</taxon>
        <taxon>Rhodanobacteraceae</taxon>
        <taxon>Tahibacter</taxon>
    </lineage>
</organism>
<reference evidence="2" key="1">
    <citation type="submission" date="2023-02" db="EMBL/GenBank/DDBJ databases">
        <title>Tahibacter soli sp. nov. isolated from soil.</title>
        <authorList>
            <person name="Baek J.H."/>
            <person name="Lee J.K."/>
            <person name="Choi D.G."/>
            <person name="Jeon C.O."/>
        </authorList>
    </citation>
    <scope>NUCLEOTIDE SEQUENCE</scope>
    <source>
        <strain evidence="2">BL</strain>
    </source>
</reference>
<dbReference type="EMBL" id="JAOVZO020000008">
    <property type="protein sequence ID" value="MDC8012377.1"/>
    <property type="molecule type" value="Genomic_DNA"/>
</dbReference>
<evidence type="ECO:0000313" key="2">
    <source>
        <dbReference type="EMBL" id="MDC8012377.1"/>
    </source>
</evidence>
<sequence length="114" mass="12882">MPVELGYFVVTVRDLARAQRFFGELMGWEYANEHGHANYAHVANTKLPMGLFVGEPARFESLSFRVDDLDAMLKRVVDLGGSYRDVYDSQSGRGAVCRDDQDTEFSLWQPAPGY</sequence>
<name>A0A9X3YIS3_9GAMM</name>
<dbReference type="RefSeq" id="WP_263543869.1">
    <property type="nucleotide sequence ID" value="NZ_JAOVZO020000008.1"/>
</dbReference>
<dbReference type="Pfam" id="PF18029">
    <property type="entry name" value="Glyoxalase_6"/>
    <property type="match status" value="1"/>
</dbReference>
<comment type="caution">
    <text evidence="2">The sequence shown here is derived from an EMBL/GenBank/DDBJ whole genome shotgun (WGS) entry which is preliminary data.</text>
</comment>
<keyword evidence="3" id="KW-1185">Reference proteome</keyword>
<accession>A0A9X3YIS3</accession>
<dbReference type="AlphaFoldDB" id="A0A9X3YIS3"/>
<dbReference type="PROSITE" id="PS51819">
    <property type="entry name" value="VOC"/>
    <property type="match status" value="1"/>
</dbReference>
<dbReference type="InterPro" id="IPR037523">
    <property type="entry name" value="VOC_core"/>
</dbReference>
<dbReference type="Proteomes" id="UP001139971">
    <property type="component" value="Unassembled WGS sequence"/>
</dbReference>
<protein>
    <recommendedName>
        <fullName evidence="1">VOC domain-containing protein</fullName>
    </recommendedName>
</protein>
<dbReference type="InterPro" id="IPR052164">
    <property type="entry name" value="Anthracycline_SecMetBiosynth"/>
</dbReference>
<dbReference type="InterPro" id="IPR041581">
    <property type="entry name" value="Glyoxalase_6"/>
</dbReference>
<evidence type="ECO:0000259" key="1">
    <source>
        <dbReference type="PROSITE" id="PS51819"/>
    </source>
</evidence>
<gene>
    <name evidence="2" type="ORF">OD750_007435</name>
</gene>
<dbReference type="SUPFAM" id="SSF54593">
    <property type="entry name" value="Glyoxalase/Bleomycin resistance protein/Dihydroxybiphenyl dioxygenase"/>
    <property type="match status" value="1"/>
</dbReference>
<dbReference type="Gene3D" id="3.10.180.10">
    <property type="entry name" value="2,3-Dihydroxybiphenyl 1,2-Dioxygenase, domain 1"/>
    <property type="match status" value="1"/>
</dbReference>